<dbReference type="AlphaFoldDB" id="A0AAD7JA09"/>
<feature type="region of interest" description="Disordered" evidence="1">
    <location>
        <begin position="1"/>
        <end position="31"/>
    </location>
</feature>
<accession>A0AAD7JA09</accession>
<name>A0AAD7JA09_9AGAR</name>
<organism evidence="2 3">
    <name type="scientific">Mycena maculata</name>
    <dbReference type="NCBI Taxonomy" id="230809"/>
    <lineage>
        <taxon>Eukaryota</taxon>
        <taxon>Fungi</taxon>
        <taxon>Dikarya</taxon>
        <taxon>Basidiomycota</taxon>
        <taxon>Agaricomycotina</taxon>
        <taxon>Agaricomycetes</taxon>
        <taxon>Agaricomycetidae</taxon>
        <taxon>Agaricales</taxon>
        <taxon>Marasmiineae</taxon>
        <taxon>Mycenaceae</taxon>
        <taxon>Mycena</taxon>
    </lineage>
</organism>
<keyword evidence="3" id="KW-1185">Reference proteome</keyword>
<dbReference type="Proteomes" id="UP001215280">
    <property type="component" value="Unassembled WGS sequence"/>
</dbReference>
<evidence type="ECO:0000256" key="1">
    <source>
        <dbReference type="SAM" id="MobiDB-lite"/>
    </source>
</evidence>
<comment type="caution">
    <text evidence="2">The sequence shown here is derived from an EMBL/GenBank/DDBJ whole genome shotgun (WGS) entry which is preliminary data.</text>
</comment>
<evidence type="ECO:0000313" key="3">
    <source>
        <dbReference type="Proteomes" id="UP001215280"/>
    </source>
</evidence>
<evidence type="ECO:0000313" key="2">
    <source>
        <dbReference type="EMBL" id="KAJ7759353.1"/>
    </source>
</evidence>
<proteinExistence type="predicted"/>
<sequence>MTIDIPASDPHPGYDSDLHNKTEHKEQGASGPEPRYIYYRVYLPDGAIPSRSAFDSSNPFVGRIAARSVPPPHNAGSLKRCLVKMEDLPDPAGLKTALFLNPAAPAPMSDSDQVSLRGPGALSGSTPENALALAFTEDLTAEERIAMKTAMDAIGIAGIGGHNPVYLYYHLFTPFEEDTSRVSFNPHEPALGRVEKIHISPPHSPTTIKQHIAKVEGKSIYAYVAQLFRDISANTTMNGYISLLRVGLTADKPLVLVQPQRRAGLYNIPVKVLSRNMSRDPFTEGTIVFTDGVQHGFYHYYQCANVPGNIADGDLPPGTQNFAESPFNLNPL</sequence>
<gene>
    <name evidence="2" type="ORF">DFH07DRAFT_444313</name>
</gene>
<reference evidence="2" key="1">
    <citation type="submission" date="2023-03" db="EMBL/GenBank/DDBJ databases">
        <title>Massive genome expansion in bonnet fungi (Mycena s.s.) driven by repeated elements and novel gene families across ecological guilds.</title>
        <authorList>
            <consortium name="Lawrence Berkeley National Laboratory"/>
            <person name="Harder C.B."/>
            <person name="Miyauchi S."/>
            <person name="Viragh M."/>
            <person name="Kuo A."/>
            <person name="Thoen E."/>
            <person name="Andreopoulos B."/>
            <person name="Lu D."/>
            <person name="Skrede I."/>
            <person name="Drula E."/>
            <person name="Henrissat B."/>
            <person name="Morin E."/>
            <person name="Kohler A."/>
            <person name="Barry K."/>
            <person name="LaButti K."/>
            <person name="Morin E."/>
            <person name="Salamov A."/>
            <person name="Lipzen A."/>
            <person name="Mereny Z."/>
            <person name="Hegedus B."/>
            <person name="Baldrian P."/>
            <person name="Stursova M."/>
            <person name="Weitz H."/>
            <person name="Taylor A."/>
            <person name="Grigoriev I.V."/>
            <person name="Nagy L.G."/>
            <person name="Martin F."/>
            <person name="Kauserud H."/>
        </authorList>
    </citation>
    <scope>NUCLEOTIDE SEQUENCE</scope>
    <source>
        <strain evidence="2">CBHHK188m</strain>
    </source>
</reference>
<feature type="compositionally biased region" description="Basic and acidic residues" evidence="1">
    <location>
        <begin position="12"/>
        <end position="27"/>
    </location>
</feature>
<protein>
    <submittedName>
        <fullName evidence="2">Uncharacterized protein</fullName>
    </submittedName>
</protein>
<dbReference type="EMBL" id="JARJLG010000052">
    <property type="protein sequence ID" value="KAJ7759353.1"/>
    <property type="molecule type" value="Genomic_DNA"/>
</dbReference>